<dbReference type="Proteomes" id="UP000224854">
    <property type="component" value="Unassembled WGS sequence"/>
</dbReference>
<dbReference type="EMBL" id="NJEU01000315">
    <property type="protein sequence ID" value="PHH76463.1"/>
    <property type="molecule type" value="Genomic_DNA"/>
</dbReference>
<dbReference type="AlphaFoldDB" id="A0A2C5Z9B1"/>
<evidence type="ECO:0000313" key="3">
    <source>
        <dbReference type="Proteomes" id="UP000224854"/>
    </source>
</evidence>
<reference evidence="2 3" key="1">
    <citation type="submission" date="2017-06" db="EMBL/GenBank/DDBJ databases">
        <title>Ant-infecting Ophiocordyceps genomes reveal a high diversity of potential behavioral manipulation genes and a possible major role for enterotoxins.</title>
        <authorList>
            <person name="De Bekker C."/>
            <person name="Evans H.C."/>
            <person name="Brachmann A."/>
            <person name="Hughes D.P."/>
        </authorList>
    </citation>
    <scope>NUCLEOTIDE SEQUENCE [LARGE SCALE GENOMIC DNA]</scope>
    <source>
        <strain evidence="2 3">1348a</strain>
    </source>
</reference>
<dbReference type="OrthoDB" id="5105924at2759"/>
<keyword evidence="3" id="KW-1185">Reference proteome</keyword>
<feature type="region of interest" description="Disordered" evidence="1">
    <location>
        <begin position="142"/>
        <end position="166"/>
    </location>
</feature>
<sequence length="222" mass="24502">MASLKAGSPSKLAPMRHTRLRSLLPGAPPIMSGLDDRETARDPVPLDPEYLSFDQVVRQLPPTHPMSKTGIRAKSANKKVRAEGVGDGHMRRHSAPLDGAQGARSTPTKILFPKEQFGHVNSPPLALPSLSRQLFGQPAALPACRQPQGQRQKTAAGRVSKRKKGDKKRIFIDESPSALFCPRYYNAVREHNKEAEDAAWILLSMMGMERERLQGAERCSRP</sequence>
<name>A0A2C5Z9B1_9HYPO</name>
<protein>
    <submittedName>
        <fullName evidence="2">Uncharacterized protein</fullName>
    </submittedName>
</protein>
<gene>
    <name evidence="2" type="ORF">CDD82_3970</name>
</gene>
<proteinExistence type="predicted"/>
<feature type="region of interest" description="Disordered" evidence="1">
    <location>
        <begin position="83"/>
        <end position="104"/>
    </location>
</feature>
<accession>A0A2C5Z9B1</accession>
<evidence type="ECO:0000256" key="1">
    <source>
        <dbReference type="SAM" id="MobiDB-lite"/>
    </source>
</evidence>
<evidence type="ECO:0000313" key="2">
    <source>
        <dbReference type="EMBL" id="PHH76463.1"/>
    </source>
</evidence>
<comment type="caution">
    <text evidence="2">The sequence shown here is derived from an EMBL/GenBank/DDBJ whole genome shotgun (WGS) entry which is preliminary data.</text>
</comment>
<organism evidence="2 3">
    <name type="scientific">Ophiocordyceps australis</name>
    <dbReference type="NCBI Taxonomy" id="1399860"/>
    <lineage>
        <taxon>Eukaryota</taxon>
        <taxon>Fungi</taxon>
        <taxon>Dikarya</taxon>
        <taxon>Ascomycota</taxon>
        <taxon>Pezizomycotina</taxon>
        <taxon>Sordariomycetes</taxon>
        <taxon>Hypocreomycetidae</taxon>
        <taxon>Hypocreales</taxon>
        <taxon>Ophiocordycipitaceae</taxon>
        <taxon>Ophiocordyceps</taxon>
    </lineage>
</organism>